<keyword evidence="5" id="KW-0675">Receptor</keyword>
<gene>
    <name evidence="5" type="ORF">DXB65_01245</name>
</gene>
<keyword evidence="1 2" id="KW-0472">Membrane</keyword>
<evidence type="ECO:0000313" key="5">
    <source>
        <dbReference type="EMBL" id="RGN40289.1"/>
    </source>
</evidence>
<dbReference type="InterPro" id="IPR012910">
    <property type="entry name" value="Plug_dom"/>
</dbReference>
<dbReference type="InterPro" id="IPR018247">
    <property type="entry name" value="EF_Hand_1_Ca_BS"/>
</dbReference>
<feature type="domain" description="TonB-dependent receptor plug" evidence="4">
    <location>
        <begin position="125"/>
        <end position="234"/>
    </location>
</feature>
<dbReference type="InterPro" id="IPR037066">
    <property type="entry name" value="Plug_dom_sf"/>
</dbReference>
<evidence type="ECO:0000259" key="4">
    <source>
        <dbReference type="Pfam" id="PF07715"/>
    </source>
</evidence>
<reference evidence="5 6" key="1">
    <citation type="submission" date="2018-08" db="EMBL/GenBank/DDBJ databases">
        <title>A genome reference for cultivated species of the human gut microbiota.</title>
        <authorList>
            <person name="Zou Y."/>
            <person name="Xue W."/>
            <person name="Luo G."/>
        </authorList>
    </citation>
    <scope>NUCLEOTIDE SEQUENCE [LARGE SCALE GENOMIC DNA]</scope>
    <source>
        <strain evidence="5 6">OM05-15BH</strain>
    </source>
</reference>
<accession>A0A3E5BSF2</accession>
<comment type="subcellular location">
    <subcellularLocation>
        <location evidence="1">Cell outer membrane</location>
        <topology evidence="1">Multi-pass membrane protein</topology>
    </subcellularLocation>
</comment>
<dbReference type="InterPro" id="IPR008969">
    <property type="entry name" value="CarboxyPept-like_regulatory"/>
</dbReference>
<feature type="domain" description="TonB-dependent receptor-like beta-barrel" evidence="3">
    <location>
        <begin position="423"/>
        <end position="914"/>
    </location>
</feature>
<evidence type="ECO:0000259" key="3">
    <source>
        <dbReference type="Pfam" id="PF00593"/>
    </source>
</evidence>
<name>A0A3E5BSF2_9BACE</name>
<evidence type="ECO:0000256" key="1">
    <source>
        <dbReference type="PROSITE-ProRule" id="PRU01360"/>
    </source>
</evidence>
<dbReference type="Pfam" id="PF00593">
    <property type="entry name" value="TonB_dep_Rec_b-barrel"/>
    <property type="match status" value="1"/>
</dbReference>
<dbReference type="RefSeq" id="WP_117723074.1">
    <property type="nucleotide sequence ID" value="NZ_QSUL01000001.1"/>
</dbReference>
<evidence type="ECO:0000256" key="2">
    <source>
        <dbReference type="RuleBase" id="RU003357"/>
    </source>
</evidence>
<dbReference type="InterPro" id="IPR023997">
    <property type="entry name" value="TonB-dep_OMP_SusC/RagA_CS"/>
</dbReference>
<sequence>MKIKQFFILFIFLCLLIPTQVISGIQRSLQSSGIKITGVITDYYKEPIPGATVRIKGTSNGTISNQNGEYTITVPDESAILQISFIGYQDQEVAVKGRKIIPVVLNESATDLDEVVVVGFGTQKKESLVSSISTIKVTELKGPTSNLTTMLSGKIAGVISYQRSGEPGKDDASFFVRGVGSFGAGKVNPLILIDGIESTTTDLSRLQPDDISDFSVLKDATSAAVYGARGANGVILVNTKQGIDGKTRFNFRAENSISTNTHDLKLADNITYMRLANEATLTRNPLGALPYSQTKIDYTKAGTNPYLYPSNNWIDELIKPYTMNQRYNLNVSGGGKIAKYYLAGTFNIDNGNLRNNKINSFDNNIKLKNYSIRSNTNLQLTRTTEAIVRVYGQFDDYSGPIGGGETIYNAALWANPVAFPAYYPSSYSPYTTHPMFGSDLVPGTTSTLYVNPYAKMVSGYQQYNTSTFQAQIEFKQNFDFILPGLSMRVMGYTQRYSYFDTSRNYNPFYYTAYEIDGTTYLNALNDGSSTSIGTTGTEYLSYSEGAKQVSSTYYGEAALNYNHTFKDKHAVSGMLIGLIRHSIVGNAGSLEASLPARNLGLSGRFTYTYDQRYLTEFNFGYNGSERFSKNNRWGFFPSIGLGWIISHENFFEPLSNVFSNFKIRGSYGLIGNDQIGNSKDRFFYMSNVNLSDSGKGYTFGEEFSYWRPGVSTSRYANYQIGWEESRQMNLGLDFTLFDLNATIDIYQQKRSNILMGRSYIPGTMGLQAGISANVGKAESQGIDIALDYNKSFNNKTWATLRANFTYATSKVTVYDEPNYADNEWYRSHVGYPINQAWGYIAERLFVDEEEVANSPRQNFSGTYGAGDIKYRDVNGDGQITSADMVPIGYPTNPEINYGFGGTLGYKQFDFSFFFQGSARSSFFIDPTNISPFLSRTISGEAGYQNGLLKVVADDHWSEDNRNLYAFFPRLSNTSVENNMQQSTWWLRDGSFLRLKSLEIGYNVPEIALKKVGLSNIRIYLNASNIFVISGFKLWDPEMGGKGLGYPIQRTFNIGINLGI</sequence>
<dbReference type="AlphaFoldDB" id="A0A3E5BSF2"/>
<keyword evidence="1" id="KW-1134">Transmembrane beta strand</keyword>
<dbReference type="GO" id="GO:0009279">
    <property type="term" value="C:cell outer membrane"/>
    <property type="evidence" value="ECO:0007669"/>
    <property type="project" value="UniProtKB-SubCell"/>
</dbReference>
<dbReference type="Proteomes" id="UP000260983">
    <property type="component" value="Unassembled WGS sequence"/>
</dbReference>
<comment type="caution">
    <text evidence="5">The sequence shown here is derived from an EMBL/GenBank/DDBJ whole genome shotgun (WGS) entry which is preliminary data.</text>
</comment>
<dbReference type="EMBL" id="QSUL01000001">
    <property type="protein sequence ID" value="RGN40289.1"/>
    <property type="molecule type" value="Genomic_DNA"/>
</dbReference>
<dbReference type="SUPFAM" id="SSF56935">
    <property type="entry name" value="Porins"/>
    <property type="match status" value="1"/>
</dbReference>
<dbReference type="SUPFAM" id="SSF49464">
    <property type="entry name" value="Carboxypeptidase regulatory domain-like"/>
    <property type="match status" value="1"/>
</dbReference>
<dbReference type="FunFam" id="2.170.130.10:FF:000003">
    <property type="entry name" value="SusC/RagA family TonB-linked outer membrane protein"/>
    <property type="match status" value="1"/>
</dbReference>
<dbReference type="PROSITE" id="PS52016">
    <property type="entry name" value="TONB_DEPENDENT_REC_3"/>
    <property type="match status" value="1"/>
</dbReference>
<dbReference type="Pfam" id="PF07715">
    <property type="entry name" value="Plug"/>
    <property type="match status" value="1"/>
</dbReference>
<keyword evidence="1" id="KW-0998">Cell outer membrane</keyword>
<dbReference type="PROSITE" id="PS00018">
    <property type="entry name" value="EF_HAND_1"/>
    <property type="match status" value="1"/>
</dbReference>
<dbReference type="NCBIfam" id="TIGR04056">
    <property type="entry name" value="OMP_RagA_SusC"/>
    <property type="match status" value="1"/>
</dbReference>
<organism evidence="5 6">
    <name type="scientific">Bacteroides oleiciplenus</name>
    <dbReference type="NCBI Taxonomy" id="626931"/>
    <lineage>
        <taxon>Bacteria</taxon>
        <taxon>Pseudomonadati</taxon>
        <taxon>Bacteroidota</taxon>
        <taxon>Bacteroidia</taxon>
        <taxon>Bacteroidales</taxon>
        <taxon>Bacteroidaceae</taxon>
        <taxon>Bacteroides</taxon>
    </lineage>
</organism>
<keyword evidence="1" id="KW-0813">Transport</keyword>
<dbReference type="Gene3D" id="2.60.40.1120">
    <property type="entry name" value="Carboxypeptidase-like, regulatory domain"/>
    <property type="match status" value="1"/>
</dbReference>
<dbReference type="Pfam" id="PF13715">
    <property type="entry name" value="CarbopepD_reg_2"/>
    <property type="match status" value="1"/>
</dbReference>
<dbReference type="Gene3D" id="2.170.130.10">
    <property type="entry name" value="TonB-dependent receptor, plug domain"/>
    <property type="match status" value="1"/>
</dbReference>
<comment type="similarity">
    <text evidence="1 2">Belongs to the TonB-dependent receptor family.</text>
</comment>
<keyword evidence="2" id="KW-0798">TonB box</keyword>
<dbReference type="InterPro" id="IPR023996">
    <property type="entry name" value="TonB-dep_OMP_SusC/RagA"/>
</dbReference>
<protein>
    <submittedName>
        <fullName evidence="5">TonB-dependent receptor</fullName>
    </submittedName>
</protein>
<dbReference type="InterPro" id="IPR000531">
    <property type="entry name" value="Beta-barrel_TonB"/>
</dbReference>
<evidence type="ECO:0000313" key="6">
    <source>
        <dbReference type="Proteomes" id="UP000260983"/>
    </source>
</evidence>
<dbReference type="NCBIfam" id="TIGR04057">
    <property type="entry name" value="SusC_RagA_signa"/>
    <property type="match status" value="1"/>
</dbReference>
<dbReference type="InterPro" id="IPR039426">
    <property type="entry name" value="TonB-dep_rcpt-like"/>
</dbReference>
<keyword evidence="1" id="KW-0812">Transmembrane</keyword>
<proteinExistence type="inferred from homology"/>